<organism evidence="1 2">
    <name type="scientific">Achromobacter ruhlandii</name>
    <dbReference type="NCBI Taxonomy" id="72557"/>
    <lineage>
        <taxon>Bacteria</taxon>
        <taxon>Pseudomonadati</taxon>
        <taxon>Pseudomonadota</taxon>
        <taxon>Betaproteobacteria</taxon>
        <taxon>Burkholderiales</taxon>
        <taxon>Alcaligenaceae</taxon>
        <taxon>Achromobacter</taxon>
    </lineage>
</organism>
<dbReference type="EMBL" id="CADILE010000002">
    <property type="protein sequence ID" value="CAB3835149.1"/>
    <property type="molecule type" value="Genomic_DNA"/>
</dbReference>
<dbReference type="AlphaFoldDB" id="A0A2M9H0X8"/>
<evidence type="ECO:0000313" key="2">
    <source>
        <dbReference type="Proteomes" id="UP000494122"/>
    </source>
</evidence>
<reference evidence="1 2" key="1">
    <citation type="submission" date="2020-04" db="EMBL/GenBank/DDBJ databases">
        <authorList>
            <person name="De Canck E."/>
        </authorList>
    </citation>
    <scope>NUCLEOTIDE SEQUENCE [LARGE SCALE GENOMIC DNA]</scope>
    <source>
        <strain evidence="1 2">LMG 3328</strain>
    </source>
</reference>
<dbReference type="Proteomes" id="UP000494122">
    <property type="component" value="Unassembled WGS sequence"/>
</dbReference>
<gene>
    <name evidence="1" type="ORF">LMG3328_00966</name>
</gene>
<sequence length="103" mass="11034">MSHHPYTLDRWATPDDPESVPIRFADLRKIERACQGIWAIARIVGNSATEPESTGAAPLEPWVSANLLGGIEGLCDHIADLAETAMDGARLDLGVAMTDGSLH</sequence>
<evidence type="ECO:0000313" key="1">
    <source>
        <dbReference type="EMBL" id="CAB3835149.1"/>
    </source>
</evidence>
<protein>
    <submittedName>
        <fullName evidence="1">Uncharacterized protein</fullName>
    </submittedName>
</protein>
<proteinExistence type="predicted"/>
<name>A0A2M9H0X8_9BURK</name>
<dbReference type="RefSeq" id="WP_100507806.1">
    <property type="nucleotide sequence ID" value="NZ_CADILE010000002.1"/>
</dbReference>
<accession>A0A2M9H0X8</accession>